<feature type="coiled-coil region" evidence="2">
    <location>
        <begin position="223"/>
        <end position="260"/>
    </location>
</feature>
<evidence type="ECO:0000313" key="3">
    <source>
        <dbReference type="EMBL" id="PFX25539.1"/>
    </source>
</evidence>
<keyword evidence="2" id="KW-0175">Coiled coil</keyword>
<evidence type="ECO:0000256" key="2">
    <source>
        <dbReference type="SAM" id="Coils"/>
    </source>
</evidence>
<dbReference type="PANTHER" id="PTHR14096:SF28">
    <property type="entry name" value="APOLIPOPROTEIN L, 1-RELATED"/>
    <property type="match status" value="1"/>
</dbReference>
<dbReference type="GO" id="GO:0005576">
    <property type="term" value="C:extracellular region"/>
    <property type="evidence" value="ECO:0007669"/>
    <property type="project" value="InterPro"/>
</dbReference>
<dbReference type="PANTHER" id="PTHR14096">
    <property type="entry name" value="APOLIPOPROTEIN L"/>
    <property type="match status" value="1"/>
</dbReference>
<protein>
    <recommendedName>
        <fullName evidence="5">Apolipoprotein L3</fullName>
    </recommendedName>
</protein>
<organism evidence="3 4">
    <name type="scientific">Stylophora pistillata</name>
    <name type="common">Smooth cauliflower coral</name>
    <dbReference type="NCBI Taxonomy" id="50429"/>
    <lineage>
        <taxon>Eukaryota</taxon>
        <taxon>Metazoa</taxon>
        <taxon>Cnidaria</taxon>
        <taxon>Anthozoa</taxon>
        <taxon>Hexacorallia</taxon>
        <taxon>Scleractinia</taxon>
        <taxon>Astrocoeniina</taxon>
        <taxon>Pocilloporidae</taxon>
        <taxon>Stylophora</taxon>
    </lineage>
</organism>
<evidence type="ECO:0008006" key="5">
    <source>
        <dbReference type="Google" id="ProtNLM"/>
    </source>
</evidence>
<dbReference type="GO" id="GO:0016020">
    <property type="term" value="C:membrane"/>
    <property type="evidence" value="ECO:0007669"/>
    <property type="project" value="TreeGrafter"/>
</dbReference>
<dbReference type="InterPro" id="IPR008405">
    <property type="entry name" value="ApoL"/>
</dbReference>
<dbReference type="OrthoDB" id="5976428at2759"/>
<keyword evidence="4" id="KW-1185">Reference proteome</keyword>
<accession>A0A2B4S8W9</accession>
<dbReference type="Proteomes" id="UP000225706">
    <property type="component" value="Unassembled WGS sequence"/>
</dbReference>
<evidence type="ECO:0000313" key="4">
    <source>
        <dbReference type="Proteomes" id="UP000225706"/>
    </source>
</evidence>
<sequence>MSVSKVIELILTKLGLKEVQEAIDEDREALVQLQEKLDNLEKIISDLRESNGSAFLAQREFTTSTEEKIDVSARFFRVFSSTASVGAGVIAAAGDFARAGGSAGVRAASLAGGIVGAVLLPFDIYMLVKSSLEMHRGSTTQVAKDIRELLSELEFPEEEDIQEMRAWAATDEISIVYVHQQGDNDITCKPPITTIKTIKQYRNKTPEFFAGETTGSNGVKTGLKEVQKAIDEDRDACTQLKEKLDRLEKMISDLRGIESNGFAFPHNLKVLRAQREFTTSTEEKVDFSARFLRVFSSTASVGAGTFAAAGAFARAGGLAGVRVANLAGGIVGAVLLPLDIYMLVKSSLEVHKGSTTQAVQDIRELLSKLECPEEEDIRDMVKKFIAEKFLEAFIDEDSNEAQRDDGDDKEKPKL</sequence>
<gene>
    <name evidence="3" type="ORF">AWC38_SpisGene9797</name>
</gene>
<dbReference type="EMBL" id="LSMT01000148">
    <property type="protein sequence ID" value="PFX25539.1"/>
    <property type="molecule type" value="Genomic_DNA"/>
</dbReference>
<evidence type="ECO:0000256" key="1">
    <source>
        <dbReference type="ARBA" id="ARBA00010090"/>
    </source>
</evidence>
<dbReference type="GO" id="GO:0008289">
    <property type="term" value="F:lipid binding"/>
    <property type="evidence" value="ECO:0007669"/>
    <property type="project" value="InterPro"/>
</dbReference>
<dbReference type="GO" id="GO:0042157">
    <property type="term" value="P:lipoprotein metabolic process"/>
    <property type="evidence" value="ECO:0007669"/>
    <property type="project" value="InterPro"/>
</dbReference>
<comment type="similarity">
    <text evidence="1">Belongs to the apolipoprotein L family.</text>
</comment>
<feature type="coiled-coil region" evidence="2">
    <location>
        <begin position="16"/>
        <end position="50"/>
    </location>
</feature>
<proteinExistence type="inferred from homology"/>
<reference evidence="4" key="1">
    <citation type="journal article" date="2017" name="bioRxiv">
        <title>Comparative analysis of the genomes of Stylophora pistillata and Acropora digitifera provides evidence for extensive differences between species of corals.</title>
        <authorList>
            <person name="Voolstra C.R."/>
            <person name="Li Y."/>
            <person name="Liew Y.J."/>
            <person name="Baumgarten S."/>
            <person name="Zoccola D."/>
            <person name="Flot J.-F."/>
            <person name="Tambutte S."/>
            <person name="Allemand D."/>
            <person name="Aranda M."/>
        </authorList>
    </citation>
    <scope>NUCLEOTIDE SEQUENCE [LARGE SCALE GENOMIC DNA]</scope>
</reference>
<comment type="caution">
    <text evidence="3">The sequence shown here is derived from an EMBL/GenBank/DDBJ whole genome shotgun (WGS) entry which is preliminary data.</text>
</comment>
<dbReference type="GO" id="GO:0006869">
    <property type="term" value="P:lipid transport"/>
    <property type="evidence" value="ECO:0007669"/>
    <property type="project" value="InterPro"/>
</dbReference>
<dbReference type="AlphaFoldDB" id="A0A2B4S8W9"/>
<name>A0A2B4S8W9_STYPI</name>